<feature type="transmembrane region" description="Helical" evidence="6">
    <location>
        <begin position="504"/>
        <end position="525"/>
    </location>
</feature>
<evidence type="ECO:0000256" key="5">
    <source>
        <dbReference type="SAM" id="MobiDB-lite"/>
    </source>
</evidence>
<dbReference type="PIRSF" id="PIRSF006060">
    <property type="entry name" value="AA_transporter"/>
    <property type="match status" value="1"/>
</dbReference>
<feature type="transmembrane region" description="Helical" evidence="6">
    <location>
        <begin position="165"/>
        <end position="182"/>
    </location>
</feature>
<comment type="subcellular location">
    <subcellularLocation>
        <location evidence="1">Membrane</location>
        <topology evidence="1">Multi-pass membrane protein</topology>
    </subcellularLocation>
</comment>
<keyword evidence="8" id="KW-1185">Reference proteome</keyword>
<organism evidence="8 9">
    <name type="scientific">Limulus polyphemus</name>
    <name type="common">Atlantic horseshoe crab</name>
    <dbReference type="NCBI Taxonomy" id="6850"/>
    <lineage>
        <taxon>Eukaryota</taxon>
        <taxon>Metazoa</taxon>
        <taxon>Ecdysozoa</taxon>
        <taxon>Arthropoda</taxon>
        <taxon>Chelicerata</taxon>
        <taxon>Merostomata</taxon>
        <taxon>Xiphosura</taxon>
        <taxon>Limulidae</taxon>
        <taxon>Limulus</taxon>
    </lineage>
</organism>
<keyword evidence="4 6" id="KW-0472">Membrane</keyword>
<dbReference type="Pfam" id="PF13906">
    <property type="entry name" value="AA_permease_C"/>
    <property type="match status" value="1"/>
</dbReference>
<protein>
    <submittedName>
        <fullName evidence="9">Cationic amino acid transporter 3-like isoform X1</fullName>
    </submittedName>
</protein>
<feature type="transmembrane region" description="Helical" evidence="6">
    <location>
        <begin position="569"/>
        <end position="588"/>
    </location>
</feature>
<feature type="transmembrane region" description="Helical" evidence="6">
    <location>
        <begin position="34"/>
        <end position="54"/>
    </location>
</feature>
<keyword evidence="2 6" id="KW-0812">Transmembrane</keyword>
<feature type="transmembrane region" description="Helical" evidence="6">
    <location>
        <begin position="189"/>
        <end position="209"/>
    </location>
</feature>
<feature type="transmembrane region" description="Helical" evidence="6">
    <location>
        <begin position="66"/>
        <end position="85"/>
    </location>
</feature>
<dbReference type="Proteomes" id="UP000694941">
    <property type="component" value="Unplaced"/>
</dbReference>
<feature type="transmembrane region" description="Helical" evidence="6">
    <location>
        <begin position="374"/>
        <end position="395"/>
    </location>
</feature>
<sequence>MTMNIRNFVKALLRKKQLSSSDCKETSLHRCLSVFDLTALGIGSTLGLGIYVLAGQVASTKAGPSVVLSFSVAAVASLFAGLCYAEFGARVPKAGSAYVYSYVTVGELMAFVIGWNLILEYVIGTASVARGYSGYIDSLINNSVQNKLKELLPLHLHGISEYPDFLSLGVTLLLTLMLVIGVKESSRFNNIFVVLNLCIVLFAVIAGSFKADIHNWQLSKSEIPSTNKSYNYGDGGFFPYGFSGMMRGAATCFYAFVGFDIIATTGEEVYNPQKAIPFSIILSLLVTFLSYFGVSSVQTLMWPYWDQNRAAPLPYVFEMVEWHIAKWIISVGALAGLSASLLGAMFPLPRILYAMATDGLIFQQLATVHDRFKTPVIATVISGSFAGLMAMLFDVNELADMMSIGTLLAYTLVAVSVLLLRYKASEEYIELKSPTRSLEKSDTAPSFETYLSDSSLDHATTLNSGFVVDNGMLLSTEDYTGRQILQQIFNFNNLSKPTYLSSQVSTYLVAGIVLVVLAFHCFLVGVEDQLSSLEIQVIIPGIILALLLLIILVALWLQPSSIGNLSFQVPFVPFIPFLSIFINLYLITKLSKATWIRFAVWMCIGFIIYFGYGIRRNSNYHQPKDFQATDDSKCDDETKSGNEESPLIN</sequence>
<feature type="transmembrane region" description="Helical" evidence="6">
    <location>
        <begin position="327"/>
        <end position="353"/>
    </location>
</feature>
<evidence type="ECO:0000256" key="6">
    <source>
        <dbReference type="SAM" id="Phobius"/>
    </source>
</evidence>
<evidence type="ECO:0000313" key="8">
    <source>
        <dbReference type="Proteomes" id="UP000694941"/>
    </source>
</evidence>
<feature type="compositionally biased region" description="Basic and acidic residues" evidence="5">
    <location>
        <begin position="630"/>
        <end position="642"/>
    </location>
</feature>
<evidence type="ECO:0000256" key="4">
    <source>
        <dbReference type="ARBA" id="ARBA00023136"/>
    </source>
</evidence>
<name>A0ABM1T672_LIMPO</name>
<reference evidence="9" key="1">
    <citation type="submission" date="2025-08" db="UniProtKB">
        <authorList>
            <consortium name="RefSeq"/>
        </authorList>
    </citation>
    <scope>IDENTIFICATION</scope>
    <source>
        <tissue evidence="9">Muscle</tissue>
    </source>
</reference>
<dbReference type="InterPro" id="IPR029485">
    <property type="entry name" value="CAT_C"/>
</dbReference>
<feature type="transmembrane region" description="Helical" evidence="6">
    <location>
        <begin position="594"/>
        <end position="614"/>
    </location>
</feature>
<evidence type="ECO:0000256" key="1">
    <source>
        <dbReference type="ARBA" id="ARBA00004141"/>
    </source>
</evidence>
<accession>A0ABM1T672</accession>
<keyword evidence="3 6" id="KW-1133">Transmembrane helix</keyword>
<dbReference type="GeneID" id="106467478"/>
<feature type="transmembrane region" description="Helical" evidence="6">
    <location>
        <begin position="97"/>
        <end position="118"/>
    </location>
</feature>
<feature type="domain" description="Cationic amino acid transporter C-terminal" evidence="7">
    <location>
        <begin position="567"/>
        <end position="616"/>
    </location>
</feature>
<dbReference type="InterPro" id="IPR002293">
    <property type="entry name" value="AA/rel_permease1"/>
</dbReference>
<dbReference type="RefSeq" id="XP_022251378.1">
    <property type="nucleotide sequence ID" value="XM_022395670.1"/>
</dbReference>
<dbReference type="PANTHER" id="PTHR43243:SF105">
    <property type="entry name" value="CATIONIC AMINO ACID TRANSPORTER C-TERMINAL DOMAIN-CONTAINING PROTEIN"/>
    <property type="match status" value="1"/>
</dbReference>
<feature type="region of interest" description="Disordered" evidence="5">
    <location>
        <begin position="626"/>
        <end position="649"/>
    </location>
</feature>
<evidence type="ECO:0000259" key="7">
    <source>
        <dbReference type="Pfam" id="PF13906"/>
    </source>
</evidence>
<feature type="transmembrane region" description="Helical" evidence="6">
    <location>
        <begin position="537"/>
        <end position="557"/>
    </location>
</feature>
<proteinExistence type="predicted"/>
<evidence type="ECO:0000256" key="3">
    <source>
        <dbReference type="ARBA" id="ARBA00022989"/>
    </source>
</evidence>
<feature type="transmembrane region" description="Helical" evidence="6">
    <location>
        <begin position="275"/>
        <end position="294"/>
    </location>
</feature>
<evidence type="ECO:0000313" key="9">
    <source>
        <dbReference type="RefSeq" id="XP_022251378.1"/>
    </source>
</evidence>
<dbReference type="Gene3D" id="1.20.1740.10">
    <property type="entry name" value="Amino acid/polyamine transporter I"/>
    <property type="match status" value="2"/>
</dbReference>
<dbReference type="PANTHER" id="PTHR43243">
    <property type="entry name" value="INNER MEMBRANE TRANSPORTER YGJI-RELATED"/>
    <property type="match status" value="1"/>
</dbReference>
<gene>
    <name evidence="9" type="primary">LOC106467478</name>
</gene>
<feature type="transmembrane region" description="Helical" evidence="6">
    <location>
        <begin position="237"/>
        <end position="263"/>
    </location>
</feature>
<dbReference type="Pfam" id="PF13520">
    <property type="entry name" value="AA_permease_2"/>
    <property type="match status" value="1"/>
</dbReference>
<feature type="transmembrane region" description="Helical" evidence="6">
    <location>
        <begin position="401"/>
        <end position="422"/>
    </location>
</feature>
<evidence type="ECO:0000256" key="2">
    <source>
        <dbReference type="ARBA" id="ARBA00022692"/>
    </source>
</evidence>